<gene>
    <name evidence="3" type="ORF">ACFQ1S_20935</name>
</gene>
<comment type="caution">
    <text evidence="3">The sequence shown here is derived from an EMBL/GenBank/DDBJ whole genome shotgun (WGS) entry which is preliminary data.</text>
</comment>
<dbReference type="EMBL" id="JBHTIS010001270">
    <property type="protein sequence ID" value="MFD1047822.1"/>
    <property type="molecule type" value="Genomic_DNA"/>
</dbReference>
<keyword evidence="2" id="KW-0503">Monooxygenase</keyword>
<reference evidence="4" key="1">
    <citation type="journal article" date="2019" name="Int. J. Syst. Evol. Microbiol.">
        <title>The Global Catalogue of Microorganisms (GCM) 10K type strain sequencing project: providing services to taxonomists for standard genome sequencing and annotation.</title>
        <authorList>
            <consortium name="The Broad Institute Genomics Platform"/>
            <consortium name="The Broad Institute Genome Sequencing Center for Infectious Disease"/>
            <person name="Wu L."/>
            <person name="Ma J."/>
        </authorList>
    </citation>
    <scope>NUCLEOTIDE SEQUENCE [LARGE SCALE GENOMIC DNA]</scope>
    <source>
        <strain evidence="4">JCM 31486</strain>
    </source>
</reference>
<evidence type="ECO:0000313" key="3">
    <source>
        <dbReference type="EMBL" id="MFD1047822.1"/>
    </source>
</evidence>
<organism evidence="3 4">
    <name type="scientific">Kibdelosporangium lantanae</name>
    <dbReference type="NCBI Taxonomy" id="1497396"/>
    <lineage>
        <taxon>Bacteria</taxon>
        <taxon>Bacillati</taxon>
        <taxon>Actinomycetota</taxon>
        <taxon>Actinomycetes</taxon>
        <taxon>Pseudonocardiales</taxon>
        <taxon>Pseudonocardiaceae</taxon>
        <taxon>Kibdelosporangium</taxon>
    </lineage>
</organism>
<dbReference type="Pfam" id="PF00067">
    <property type="entry name" value="p450"/>
    <property type="match status" value="1"/>
</dbReference>
<comment type="similarity">
    <text evidence="1 2">Belongs to the cytochrome P450 family.</text>
</comment>
<accession>A0ABW3MB93</accession>
<dbReference type="PANTHER" id="PTHR46696">
    <property type="entry name" value="P450, PUTATIVE (EUROFUNG)-RELATED"/>
    <property type="match status" value="1"/>
</dbReference>
<dbReference type="PROSITE" id="PS00086">
    <property type="entry name" value="CYTOCHROME_P450"/>
    <property type="match status" value="1"/>
</dbReference>
<dbReference type="PRINTS" id="PR00359">
    <property type="entry name" value="BP450"/>
</dbReference>
<dbReference type="SUPFAM" id="SSF48264">
    <property type="entry name" value="Cytochrome P450"/>
    <property type="match status" value="1"/>
</dbReference>
<dbReference type="Gene3D" id="1.10.630.10">
    <property type="entry name" value="Cytochrome P450"/>
    <property type="match status" value="1"/>
</dbReference>
<evidence type="ECO:0000313" key="4">
    <source>
        <dbReference type="Proteomes" id="UP001597045"/>
    </source>
</evidence>
<dbReference type="PRINTS" id="PR00385">
    <property type="entry name" value="P450"/>
</dbReference>
<keyword evidence="2" id="KW-0560">Oxidoreductase</keyword>
<keyword evidence="2" id="KW-0349">Heme</keyword>
<sequence>RADEVGPAREELMDYLDKLAGDPPPGLIARLKADQVETGHLDERDLVMNALILLIAGHETTASMLSLAVITLLDHPDQLAKLRASADAVPSAVEELLRYLSIVDAGPGRVAVADIEIAGVTIKAGEGVLIQNAISNRDPAVFPDPDTFDITRSARHHVAFGYGVHQCLGQNLARMELELALPALFERVPDLRLAVDVADLELRPATTIQGVNALPVAWS</sequence>
<evidence type="ECO:0000256" key="1">
    <source>
        <dbReference type="ARBA" id="ARBA00010617"/>
    </source>
</evidence>
<dbReference type="InterPro" id="IPR001128">
    <property type="entry name" value="Cyt_P450"/>
</dbReference>
<keyword evidence="2" id="KW-0408">Iron</keyword>
<protein>
    <submittedName>
        <fullName evidence="3">Cytochrome P450</fullName>
    </submittedName>
</protein>
<dbReference type="Proteomes" id="UP001597045">
    <property type="component" value="Unassembled WGS sequence"/>
</dbReference>
<dbReference type="PANTHER" id="PTHR46696:SF1">
    <property type="entry name" value="CYTOCHROME P450 YJIB-RELATED"/>
    <property type="match status" value="1"/>
</dbReference>
<feature type="non-terminal residue" evidence="3">
    <location>
        <position position="1"/>
    </location>
</feature>
<proteinExistence type="inferred from homology"/>
<dbReference type="InterPro" id="IPR002397">
    <property type="entry name" value="Cyt_P450_B"/>
</dbReference>
<dbReference type="InterPro" id="IPR036396">
    <property type="entry name" value="Cyt_P450_sf"/>
</dbReference>
<dbReference type="InterPro" id="IPR017972">
    <property type="entry name" value="Cyt_P450_CS"/>
</dbReference>
<keyword evidence="4" id="KW-1185">Reference proteome</keyword>
<evidence type="ECO:0000256" key="2">
    <source>
        <dbReference type="RuleBase" id="RU000461"/>
    </source>
</evidence>
<keyword evidence="2" id="KW-0479">Metal-binding</keyword>
<name>A0ABW3MB93_9PSEU</name>